<dbReference type="RefSeq" id="WP_189414974.1">
    <property type="nucleotide sequence ID" value="NZ_BMSM01000004.1"/>
</dbReference>
<dbReference type="InterPro" id="IPR011010">
    <property type="entry name" value="DNA_brk_join_enz"/>
</dbReference>
<proteinExistence type="predicted"/>
<dbReference type="PANTHER" id="PTHR30349:SF64">
    <property type="entry name" value="PROPHAGE INTEGRASE INTD-RELATED"/>
    <property type="match status" value="1"/>
</dbReference>
<keyword evidence="5" id="KW-1185">Reference proteome</keyword>
<feature type="region of interest" description="Disordered" evidence="2">
    <location>
        <begin position="305"/>
        <end position="325"/>
    </location>
</feature>
<reference evidence="4 5" key="1">
    <citation type="submission" date="2023-07" db="EMBL/GenBank/DDBJ databases">
        <title>Sequencing the genomes of 1000 actinobacteria strains.</title>
        <authorList>
            <person name="Klenk H.-P."/>
        </authorList>
    </citation>
    <scope>NUCLEOTIDE SEQUENCE [LARGE SCALE GENOMIC DNA]</scope>
    <source>
        <strain evidence="4 5">DSM 40229</strain>
    </source>
</reference>
<organism evidence="4 5">
    <name type="scientific">Streptomyces griseoviridis</name>
    <dbReference type="NCBI Taxonomy" id="45398"/>
    <lineage>
        <taxon>Bacteria</taxon>
        <taxon>Bacillati</taxon>
        <taxon>Actinomycetota</taxon>
        <taxon>Actinomycetes</taxon>
        <taxon>Kitasatosporales</taxon>
        <taxon>Streptomycetaceae</taxon>
        <taxon>Streptomyces</taxon>
    </lineage>
</organism>
<protein>
    <submittedName>
        <fullName evidence="4">Integrase</fullName>
    </submittedName>
</protein>
<name>A0ABT9LKY9_STRGD</name>
<evidence type="ECO:0000256" key="2">
    <source>
        <dbReference type="SAM" id="MobiDB-lite"/>
    </source>
</evidence>
<sequence length="457" mass="50591">MKSLDVKVWGVRKRNTKKSSYDVRWIVAGNVFSEQFRTKGLADHYRSKLLRAAHGGEEFDTVTGLPDSMVEKAASTSWYAFALRYLAMKWPHAAPNTRDGTNESLTAVTMALLDDRPGRPPEELIRRALRNWAFVLPGPDDRELPDEIAHALHWVSKASRPLADLGDAAITRAVLDALKLKLDGTAAAAETVRRKRRTLVNALHYAVDLGEFKENPITGIRWKKPKVAGEVDPRVVANPEQARSLLTAVSYVGGYGRARGRRLVGLFACMYYGAFRPAEAVGLTAADLKLPETGWGTALLNRTRPSAGKQWTDSGETHDDRGLKNRPTEEVRLVPIPPQLVAILRLHLDTFGTAEDGRLFTNERGGVVGSSTYYRVWQEARALALPPAVVASPLAARPYDLRHSALSTWLNAGVDPTEVAARAGNSVEVLLSRYAKCIDGRQEVVNRKIEELLREYE</sequence>
<dbReference type="SUPFAM" id="SSF56349">
    <property type="entry name" value="DNA breaking-rejoining enzymes"/>
    <property type="match status" value="1"/>
</dbReference>
<dbReference type="PROSITE" id="PS51898">
    <property type="entry name" value="TYR_RECOMBINASE"/>
    <property type="match status" value="1"/>
</dbReference>
<dbReference type="Gene3D" id="1.10.443.10">
    <property type="entry name" value="Intergrase catalytic core"/>
    <property type="match status" value="1"/>
</dbReference>
<feature type="compositionally biased region" description="Basic and acidic residues" evidence="2">
    <location>
        <begin position="315"/>
        <end position="325"/>
    </location>
</feature>
<dbReference type="InterPro" id="IPR013762">
    <property type="entry name" value="Integrase-like_cat_sf"/>
</dbReference>
<dbReference type="PANTHER" id="PTHR30349">
    <property type="entry name" value="PHAGE INTEGRASE-RELATED"/>
    <property type="match status" value="1"/>
</dbReference>
<dbReference type="InterPro" id="IPR002104">
    <property type="entry name" value="Integrase_catalytic"/>
</dbReference>
<dbReference type="GeneID" id="91553566"/>
<feature type="domain" description="Tyr recombinase" evidence="3">
    <location>
        <begin position="231"/>
        <end position="447"/>
    </location>
</feature>
<keyword evidence="1" id="KW-0233">DNA recombination</keyword>
<gene>
    <name evidence="4" type="ORF">J2S47_004597</name>
</gene>
<comment type="caution">
    <text evidence="4">The sequence shown here is derived from an EMBL/GenBank/DDBJ whole genome shotgun (WGS) entry which is preliminary data.</text>
</comment>
<evidence type="ECO:0000259" key="3">
    <source>
        <dbReference type="PROSITE" id="PS51898"/>
    </source>
</evidence>
<accession>A0ABT9LKY9</accession>
<dbReference type="EMBL" id="JAURUD010000001">
    <property type="protein sequence ID" value="MDP9684095.1"/>
    <property type="molecule type" value="Genomic_DNA"/>
</dbReference>
<dbReference type="Proteomes" id="UP001231675">
    <property type="component" value="Unassembled WGS sequence"/>
</dbReference>
<evidence type="ECO:0000313" key="4">
    <source>
        <dbReference type="EMBL" id="MDP9684095.1"/>
    </source>
</evidence>
<evidence type="ECO:0000313" key="5">
    <source>
        <dbReference type="Proteomes" id="UP001231675"/>
    </source>
</evidence>
<dbReference type="InterPro" id="IPR050090">
    <property type="entry name" value="Tyrosine_recombinase_XerCD"/>
</dbReference>
<evidence type="ECO:0000256" key="1">
    <source>
        <dbReference type="ARBA" id="ARBA00023172"/>
    </source>
</evidence>